<protein>
    <submittedName>
        <fullName evidence="2">Uncharacterized protein</fullName>
    </submittedName>
</protein>
<name>A0A6H1ZT18_9ZZZZ</name>
<feature type="region of interest" description="Disordered" evidence="1">
    <location>
        <begin position="1"/>
        <end position="25"/>
    </location>
</feature>
<evidence type="ECO:0000313" key="2">
    <source>
        <dbReference type="EMBL" id="QJA51073.1"/>
    </source>
</evidence>
<sequence>MAEKRTTWIDTDSINTGTMPKGSPGFLVEISPQGKATRYNLRDTPAKTNRSGEAKLTGWCGTTNNVSVDAAGVWKPVMLSLNGMRTQIQEVDRAELELFLEAVGWPELLPDNEEG</sequence>
<evidence type="ECO:0000313" key="3">
    <source>
        <dbReference type="EMBL" id="QJI00882.1"/>
    </source>
</evidence>
<organism evidence="2">
    <name type="scientific">viral metagenome</name>
    <dbReference type="NCBI Taxonomy" id="1070528"/>
    <lineage>
        <taxon>unclassified sequences</taxon>
        <taxon>metagenomes</taxon>
        <taxon>organismal metagenomes</taxon>
    </lineage>
</organism>
<gene>
    <name evidence="2" type="ORF">TM448A01973_0005</name>
    <name evidence="3" type="ORF">TM448B02147_0018</name>
</gene>
<evidence type="ECO:0000256" key="1">
    <source>
        <dbReference type="SAM" id="MobiDB-lite"/>
    </source>
</evidence>
<reference evidence="2" key="1">
    <citation type="submission" date="2020-03" db="EMBL/GenBank/DDBJ databases">
        <title>The deep terrestrial virosphere.</title>
        <authorList>
            <person name="Holmfeldt K."/>
            <person name="Nilsson E."/>
            <person name="Simone D."/>
            <person name="Lopez-Fernandez M."/>
            <person name="Wu X."/>
            <person name="de Brujin I."/>
            <person name="Lundin D."/>
            <person name="Andersson A."/>
            <person name="Bertilsson S."/>
            <person name="Dopson M."/>
        </authorList>
    </citation>
    <scope>NUCLEOTIDE SEQUENCE</scope>
    <source>
        <strain evidence="2">TM448A01973</strain>
        <strain evidence="3">TM448B02147</strain>
    </source>
</reference>
<dbReference type="EMBL" id="MT144882">
    <property type="protein sequence ID" value="QJI00882.1"/>
    <property type="molecule type" value="Genomic_DNA"/>
</dbReference>
<accession>A0A6H1ZT18</accession>
<feature type="compositionally biased region" description="Polar residues" evidence="1">
    <location>
        <begin position="8"/>
        <end position="18"/>
    </location>
</feature>
<dbReference type="EMBL" id="MT144236">
    <property type="protein sequence ID" value="QJA51073.1"/>
    <property type="molecule type" value="Genomic_DNA"/>
</dbReference>
<proteinExistence type="predicted"/>
<dbReference type="AlphaFoldDB" id="A0A6H1ZT18"/>